<evidence type="ECO:0000256" key="1">
    <source>
        <dbReference type="ARBA" id="ARBA00022519"/>
    </source>
</evidence>
<dbReference type="Proteomes" id="UP000515277">
    <property type="component" value="Chromosome"/>
</dbReference>
<accession>A0A7G7XIW2</accession>
<keyword evidence="1" id="KW-1003">Cell membrane</keyword>
<name>A0A7G7XIW2_9PSED</name>
<dbReference type="Pfam" id="PF00535">
    <property type="entry name" value="Glycos_transf_2"/>
    <property type="match status" value="1"/>
</dbReference>
<dbReference type="EMBL" id="CP060201">
    <property type="protein sequence ID" value="QNH79907.1"/>
    <property type="molecule type" value="Genomic_DNA"/>
</dbReference>
<dbReference type="GO" id="GO:0016740">
    <property type="term" value="F:transferase activity"/>
    <property type="evidence" value="ECO:0007669"/>
    <property type="project" value="UniProtKB-KW"/>
</dbReference>
<evidence type="ECO:0000313" key="3">
    <source>
        <dbReference type="EMBL" id="QNH79907.1"/>
    </source>
</evidence>
<gene>
    <name evidence="3" type="ORF">GGI48_12355</name>
</gene>
<dbReference type="InterPro" id="IPR001173">
    <property type="entry name" value="Glyco_trans_2-like"/>
</dbReference>
<keyword evidence="1" id="KW-0997">Cell inner membrane</keyword>
<dbReference type="RefSeq" id="WP_179598508.1">
    <property type="nucleotide sequence ID" value="NZ_CP060201.1"/>
</dbReference>
<dbReference type="AlphaFoldDB" id="A0A7G7XIW2"/>
<sequence length="306" mass="34247">MTNSEVLISVVVPTYNYAHLLPRALDSVLGQWAADLELIVVDDGSTDNTAAVLADYAARFAQLQVNVQTNAGAAAARNFGIRRASGRYVLLLDADDELVDGAFDELRRVLQLEPSTDVVLGAQVSVDDDGRERLRPATPVPRAATKVLARQYLLSKRISISHCCTLFSRKMMLQRPYPEALRTGEDIAVFAYLVVNARFAVTGKPLARIHKHRDSLRHSRDDEEQVALKIVDEVFSSLPEECQPLKKRYKAQRYLSLFRAALLGSNMGLAQRFYLTALSLSPLQAMRWTYLRKAVRLWFKRGSARG</sequence>
<evidence type="ECO:0000313" key="4">
    <source>
        <dbReference type="Proteomes" id="UP000515277"/>
    </source>
</evidence>
<feature type="domain" description="Glycosyltransferase 2-like" evidence="2">
    <location>
        <begin position="9"/>
        <end position="171"/>
    </location>
</feature>
<dbReference type="PANTHER" id="PTHR43685:SF11">
    <property type="entry name" value="GLYCOSYLTRANSFERASE TAGX-RELATED"/>
    <property type="match status" value="1"/>
</dbReference>
<keyword evidence="3" id="KW-0808">Transferase</keyword>
<dbReference type="SUPFAM" id="SSF53448">
    <property type="entry name" value="Nucleotide-diphospho-sugar transferases"/>
    <property type="match status" value="1"/>
</dbReference>
<reference evidence="4" key="1">
    <citation type="journal article" date="2020" name="Microbiol. Resour. Announc.">
        <title>Complete genome sequences of four natural Pseudomonas isolates that catabolize a wide range of aromatic compounds relevant to lignin valorization.</title>
        <authorList>
            <person name="Hatmaker E.A."/>
            <person name="Presley G."/>
            <person name="Cannon O."/>
            <person name="Guss A.M."/>
            <person name="Elkins J.G."/>
        </authorList>
    </citation>
    <scope>NUCLEOTIDE SEQUENCE [LARGE SCALE GENOMIC DNA]</scope>
    <source>
        <strain evidence="4">H1F5C</strain>
    </source>
</reference>
<organism evidence="3 4">
    <name type="scientific">Pseudomonas protegens</name>
    <dbReference type="NCBI Taxonomy" id="380021"/>
    <lineage>
        <taxon>Bacteria</taxon>
        <taxon>Pseudomonadati</taxon>
        <taxon>Pseudomonadota</taxon>
        <taxon>Gammaproteobacteria</taxon>
        <taxon>Pseudomonadales</taxon>
        <taxon>Pseudomonadaceae</taxon>
        <taxon>Pseudomonas</taxon>
    </lineage>
</organism>
<proteinExistence type="predicted"/>
<keyword evidence="1" id="KW-0472">Membrane</keyword>
<dbReference type="CDD" id="cd00761">
    <property type="entry name" value="Glyco_tranf_GTA_type"/>
    <property type="match status" value="1"/>
</dbReference>
<dbReference type="InterPro" id="IPR050834">
    <property type="entry name" value="Glycosyltransf_2"/>
</dbReference>
<protein>
    <submittedName>
        <fullName evidence="3">Glycosyltransferase family 2 protein</fullName>
    </submittedName>
</protein>
<dbReference type="Gene3D" id="3.90.550.10">
    <property type="entry name" value="Spore Coat Polysaccharide Biosynthesis Protein SpsA, Chain A"/>
    <property type="match status" value="1"/>
</dbReference>
<dbReference type="PANTHER" id="PTHR43685">
    <property type="entry name" value="GLYCOSYLTRANSFERASE"/>
    <property type="match status" value="1"/>
</dbReference>
<evidence type="ECO:0000259" key="2">
    <source>
        <dbReference type="Pfam" id="PF00535"/>
    </source>
</evidence>
<dbReference type="InterPro" id="IPR029044">
    <property type="entry name" value="Nucleotide-diphossugar_trans"/>
</dbReference>